<protein>
    <submittedName>
        <fullName evidence="2">Uncharacterized protein LOC125179405</fullName>
    </submittedName>
</protein>
<reference evidence="2" key="1">
    <citation type="submission" date="2025-08" db="UniProtKB">
        <authorList>
            <consortium name="RefSeq"/>
        </authorList>
    </citation>
    <scope>IDENTIFICATION</scope>
    <source>
        <tissue evidence="2">Whole organism</tissue>
    </source>
</reference>
<sequence>MFDLSNTSEKTAIQQLISRSSSSINRSQFVREMELRMCKRLVEFKTQMVSRNRVIKMDFNHNGSRLVRVCEDLIEVLDPRTQRVVHTLPHIYDLFRKHIFEFTDVDHELMVDYHSMNRNISELQLWDMRFPSSNVSKIIFQDTIINQYAYCKKERSLLTEIGDYSHTKIVLYNKSSFSSSGDAKPVGSLSYGGAPRIARYMFSLSPDDSCLIFQPTSESFLAVHNPSFSTLGEALNQFEDGRLKTMKAPCTIPVGLGVTNKLTHMVHDSQLSTHFKYCPRGNFIVGDPRQFDEIFRVYSFNHDVPTSTFQHNPPALASTAQFIASAYWTSSFVPFILSVTGEIVIACDITGTAIDFYHLRAPVLTKVPIDLKPFRSLKTNSPSSMALSPNLDIFVTGHCSGRIVWYNPRL</sequence>
<keyword evidence="1" id="KW-1185">Reference proteome</keyword>
<proteinExistence type="predicted"/>
<evidence type="ECO:0000313" key="2">
    <source>
        <dbReference type="RefSeq" id="XP_047741151.1"/>
    </source>
</evidence>
<organism evidence="1 2">
    <name type="scientific">Hyalella azteca</name>
    <name type="common">Amphipod</name>
    <dbReference type="NCBI Taxonomy" id="294128"/>
    <lineage>
        <taxon>Eukaryota</taxon>
        <taxon>Metazoa</taxon>
        <taxon>Ecdysozoa</taxon>
        <taxon>Arthropoda</taxon>
        <taxon>Crustacea</taxon>
        <taxon>Multicrustacea</taxon>
        <taxon>Malacostraca</taxon>
        <taxon>Eumalacostraca</taxon>
        <taxon>Peracarida</taxon>
        <taxon>Amphipoda</taxon>
        <taxon>Senticaudata</taxon>
        <taxon>Talitrida</taxon>
        <taxon>Talitroidea</taxon>
        <taxon>Hyalellidae</taxon>
        <taxon>Hyalella</taxon>
    </lineage>
</organism>
<accession>A0A979FV78</accession>
<dbReference type="Proteomes" id="UP000694843">
    <property type="component" value="Unplaced"/>
</dbReference>
<evidence type="ECO:0000313" key="1">
    <source>
        <dbReference type="Proteomes" id="UP000694843"/>
    </source>
</evidence>
<gene>
    <name evidence="2" type="primary">LOC125179405</name>
</gene>
<dbReference type="SUPFAM" id="SSF69322">
    <property type="entry name" value="Tricorn protease domain 2"/>
    <property type="match status" value="1"/>
</dbReference>
<dbReference type="AlphaFoldDB" id="A0A979FV78"/>
<dbReference type="RefSeq" id="XP_047741151.1">
    <property type="nucleotide sequence ID" value="XM_047885195.1"/>
</dbReference>
<name>A0A979FV78_HYAAZ</name>
<dbReference type="GeneID" id="125179405"/>
<dbReference type="KEGG" id="hazt:125179405"/>